<dbReference type="PROSITE" id="PS50927">
    <property type="entry name" value="BULB_LECTIN"/>
    <property type="match status" value="1"/>
</dbReference>
<comment type="subcellular location">
    <subcellularLocation>
        <location evidence="1">Membrane</location>
        <topology evidence="1">Single-pass type I membrane protein</topology>
    </subcellularLocation>
</comment>
<dbReference type="Gene3D" id="2.90.10.30">
    <property type="match status" value="1"/>
</dbReference>
<dbReference type="FunFam" id="1.10.510.10:FF:000248">
    <property type="entry name" value="S-receptor-like kinase 5"/>
    <property type="match status" value="1"/>
</dbReference>
<gene>
    <name evidence="26" type="ORF">ACJRO7_013217</name>
</gene>
<dbReference type="InterPro" id="IPR051343">
    <property type="entry name" value="G-type_lectin_kinases/EP1-like"/>
</dbReference>
<dbReference type="SUPFAM" id="SSF51110">
    <property type="entry name" value="alpha-D-mannose-specific plant lectins"/>
    <property type="match status" value="1"/>
</dbReference>
<keyword evidence="15" id="KW-0675">Receptor</keyword>
<accession>A0ABD3KWY2</accession>
<keyword evidence="9 19" id="KW-0547">Nucleotide-binding</keyword>
<evidence type="ECO:0000256" key="19">
    <source>
        <dbReference type="PIRNR" id="PIRNR000641"/>
    </source>
</evidence>
<keyword evidence="5 19" id="KW-0808">Transferase</keyword>
<evidence type="ECO:0000259" key="25">
    <source>
        <dbReference type="PROSITE" id="PS50948"/>
    </source>
</evidence>
<evidence type="ECO:0000313" key="26">
    <source>
        <dbReference type="EMBL" id="KAL3743928.1"/>
    </source>
</evidence>
<dbReference type="Pfam" id="PF00069">
    <property type="entry name" value="Pkinase"/>
    <property type="match status" value="1"/>
</dbReference>
<dbReference type="GO" id="GO:0016020">
    <property type="term" value="C:membrane"/>
    <property type="evidence" value="ECO:0007669"/>
    <property type="project" value="UniProtKB-SubCell"/>
</dbReference>
<dbReference type="AlphaFoldDB" id="A0ABD3KWY2"/>
<keyword evidence="12 21" id="KW-1133">Transmembrane helix</keyword>
<dbReference type="FunFam" id="2.90.10.30:FF:000003">
    <property type="entry name" value="Os04g0303100 protein"/>
    <property type="match status" value="1"/>
</dbReference>
<dbReference type="EMBL" id="JBJKBG010000003">
    <property type="protein sequence ID" value="KAL3743928.1"/>
    <property type="molecule type" value="Genomic_DNA"/>
</dbReference>
<dbReference type="GO" id="GO:0030246">
    <property type="term" value="F:carbohydrate binding"/>
    <property type="evidence" value="ECO:0007669"/>
    <property type="project" value="UniProtKB-KW"/>
</dbReference>
<name>A0ABD3KWY2_EUCGL</name>
<keyword evidence="3" id="KW-0245">EGF-like domain</keyword>
<feature type="transmembrane region" description="Helical" evidence="21">
    <location>
        <begin position="89"/>
        <end position="108"/>
    </location>
</feature>
<evidence type="ECO:0000256" key="10">
    <source>
        <dbReference type="ARBA" id="ARBA00022777"/>
    </source>
</evidence>
<evidence type="ECO:0000256" key="17">
    <source>
        <dbReference type="ARBA" id="ARBA00047899"/>
    </source>
</evidence>
<dbReference type="PROSITE" id="PS50011">
    <property type="entry name" value="PROTEIN_KINASE_DOM"/>
    <property type="match status" value="1"/>
</dbReference>
<evidence type="ECO:0000256" key="14">
    <source>
        <dbReference type="ARBA" id="ARBA00023157"/>
    </source>
</evidence>
<keyword evidence="7 22" id="KW-0732">Signal</keyword>
<dbReference type="PANTHER" id="PTHR47976:SF30">
    <property type="entry name" value="RECEPTOR-LIKE SERINE_THREONINE-PROTEIN KINASE"/>
    <property type="match status" value="1"/>
</dbReference>
<dbReference type="SMART" id="SM00220">
    <property type="entry name" value="S_TKc"/>
    <property type="match status" value="1"/>
</dbReference>
<dbReference type="PROSITE" id="PS00108">
    <property type="entry name" value="PROTEIN_KINASE_ST"/>
    <property type="match status" value="1"/>
</dbReference>
<dbReference type="Pfam" id="PF01453">
    <property type="entry name" value="B_lectin"/>
    <property type="match status" value="1"/>
</dbReference>
<dbReference type="GO" id="GO:0005524">
    <property type="term" value="F:ATP binding"/>
    <property type="evidence" value="ECO:0007669"/>
    <property type="project" value="UniProtKB-UniRule"/>
</dbReference>
<dbReference type="Gene3D" id="1.10.510.10">
    <property type="entry name" value="Transferase(Phosphotransferase) domain 1"/>
    <property type="match status" value="1"/>
</dbReference>
<dbReference type="FunFam" id="3.30.200.20:FF:000178">
    <property type="entry name" value="serine/threonine-protein kinase PBS1-like"/>
    <property type="match status" value="1"/>
</dbReference>
<evidence type="ECO:0000256" key="7">
    <source>
        <dbReference type="ARBA" id="ARBA00022729"/>
    </source>
</evidence>
<dbReference type="InterPro" id="IPR008271">
    <property type="entry name" value="Ser/Thr_kinase_AS"/>
</dbReference>
<keyword evidence="11 19" id="KW-0067">ATP-binding</keyword>
<evidence type="ECO:0000256" key="3">
    <source>
        <dbReference type="ARBA" id="ARBA00022536"/>
    </source>
</evidence>
<evidence type="ECO:0000256" key="2">
    <source>
        <dbReference type="ARBA" id="ARBA00022527"/>
    </source>
</evidence>
<dbReference type="PANTHER" id="PTHR47976">
    <property type="entry name" value="G-TYPE LECTIN S-RECEPTOR-LIKE SERINE/THREONINE-PROTEIN KINASE SD2-5"/>
    <property type="match status" value="1"/>
</dbReference>
<dbReference type="InterPro" id="IPR036426">
    <property type="entry name" value="Bulb-type_lectin_dom_sf"/>
</dbReference>
<dbReference type="EC" id="2.7.11.1" evidence="19"/>
<feature type="transmembrane region" description="Helical" evidence="21">
    <location>
        <begin position="478"/>
        <end position="501"/>
    </location>
</feature>
<dbReference type="CDD" id="cd00028">
    <property type="entry name" value="B_lectin"/>
    <property type="match status" value="1"/>
</dbReference>
<evidence type="ECO:0000256" key="4">
    <source>
        <dbReference type="ARBA" id="ARBA00022553"/>
    </source>
</evidence>
<evidence type="ECO:0000256" key="15">
    <source>
        <dbReference type="ARBA" id="ARBA00023170"/>
    </source>
</evidence>
<keyword evidence="10 19" id="KW-0418">Kinase</keyword>
<evidence type="ECO:0000259" key="23">
    <source>
        <dbReference type="PROSITE" id="PS50011"/>
    </source>
</evidence>
<organism evidence="26 27">
    <name type="scientific">Eucalyptus globulus</name>
    <name type="common">Tasmanian blue gum</name>
    <dbReference type="NCBI Taxonomy" id="34317"/>
    <lineage>
        <taxon>Eukaryota</taxon>
        <taxon>Viridiplantae</taxon>
        <taxon>Streptophyta</taxon>
        <taxon>Embryophyta</taxon>
        <taxon>Tracheophyta</taxon>
        <taxon>Spermatophyta</taxon>
        <taxon>Magnoliopsida</taxon>
        <taxon>eudicotyledons</taxon>
        <taxon>Gunneridae</taxon>
        <taxon>Pentapetalae</taxon>
        <taxon>rosids</taxon>
        <taxon>malvids</taxon>
        <taxon>Myrtales</taxon>
        <taxon>Myrtaceae</taxon>
        <taxon>Myrtoideae</taxon>
        <taxon>Eucalypteae</taxon>
        <taxon>Eucalyptus</taxon>
    </lineage>
</organism>
<evidence type="ECO:0000256" key="22">
    <source>
        <dbReference type="SAM" id="SignalP"/>
    </source>
</evidence>
<protein>
    <recommendedName>
        <fullName evidence="19">Receptor-like serine/threonine-protein kinase</fullName>
        <ecNumber evidence="19">2.7.11.1</ecNumber>
    </recommendedName>
</protein>
<dbReference type="SUPFAM" id="SSF56112">
    <property type="entry name" value="Protein kinase-like (PK-like)"/>
    <property type="match status" value="1"/>
</dbReference>
<dbReference type="PIRSF" id="PIRSF000641">
    <property type="entry name" value="SRK"/>
    <property type="match status" value="1"/>
</dbReference>
<evidence type="ECO:0000259" key="24">
    <source>
        <dbReference type="PROSITE" id="PS50927"/>
    </source>
</evidence>
<dbReference type="CDD" id="cd14066">
    <property type="entry name" value="STKc_IRAK"/>
    <property type="match status" value="1"/>
</dbReference>
<evidence type="ECO:0000256" key="6">
    <source>
        <dbReference type="ARBA" id="ARBA00022692"/>
    </source>
</evidence>
<dbReference type="Gene3D" id="3.30.200.20">
    <property type="entry name" value="Phosphorylase Kinase, domain 1"/>
    <property type="match status" value="1"/>
</dbReference>
<dbReference type="SMART" id="SM00473">
    <property type="entry name" value="PAN_AP"/>
    <property type="match status" value="1"/>
</dbReference>
<comment type="catalytic activity">
    <reaction evidence="17 19">
        <text>L-threonyl-[protein] + ATP = O-phospho-L-threonyl-[protein] + ADP + H(+)</text>
        <dbReference type="Rhea" id="RHEA:46608"/>
        <dbReference type="Rhea" id="RHEA-COMP:11060"/>
        <dbReference type="Rhea" id="RHEA-COMP:11605"/>
        <dbReference type="ChEBI" id="CHEBI:15378"/>
        <dbReference type="ChEBI" id="CHEBI:30013"/>
        <dbReference type="ChEBI" id="CHEBI:30616"/>
        <dbReference type="ChEBI" id="CHEBI:61977"/>
        <dbReference type="ChEBI" id="CHEBI:456216"/>
        <dbReference type="EC" id="2.7.11.1"/>
    </reaction>
</comment>
<dbReference type="FunFam" id="2.90.10.10:FF:000039">
    <property type="entry name" value="G-type lectin S-receptor-like serine/threonine-protein kinase SD2-5"/>
    <property type="match status" value="1"/>
</dbReference>
<evidence type="ECO:0000256" key="11">
    <source>
        <dbReference type="ARBA" id="ARBA00022840"/>
    </source>
</evidence>
<feature type="binding site" evidence="20">
    <location>
        <position position="562"/>
    </location>
    <ligand>
        <name>ATP</name>
        <dbReference type="ChEBI" id="CHEBI:30616"/>
    </ligand>
</feature>
<evidence type="ECO:0000256" key="18">
    <source>
        <dbReference type="ARBA" id="ARBA00048679"/>
    </source>
</evidence>
<comment type="similarity">
    <text evidence="19">Belongs to the protein kinase superfamily. Ser/Thr protein kinase family.</text>
</comment>
<evidence type="ECO:0000256" key="8">
    <source>
        <dbReference type="ARBA" id="ARBA00022734"/>
    </source>
</evidence>
<keyword evidence="13 21" id="KW-0472">Membrane</keyword>
<comment type="catalytic activity">
    <reaction evidence="18 19">
        <text>L-seryl-[protein] + ATP = O-phospho-L-seryl-[protein] + ADP + H(+)</text>
        <dbReference type="Rhea" id="RHEA:17989"/>
        <dbReference type="Rhea" id="RHEA-COMP:9863"/>
        <dbReference type="Rhea" id="RHEA-COMP:11604"/>
        <dbReference type="ChEBI" id="CHEBI:15378"/>
        <dbReference type="ChEBI" id="CHEBI:29999"/>
        <dbReference type="ChEBI" id="CHEBI:30616"/>
        <dbReference type="ChEBI" id="CHEBI:83421"/>
        <dbReference type="ChEBI" id="CHEBI:456216"/>
        <dbReference type="EC" id="2.7.11.1"/>
    </reaction>
</comment>
<dbReference type="Proteomes" id="UP001634007">
    <property type="component" value="Unassembled WGS sequence"/>
</dbReference>
<keyword evidence="14" id="KW-1015">Disulfide bond</keyword>
<keyword evidence="2 19" id="KW-0723">Serine/threonine-protein kinase</keyword>
<evidence type="ECO:0000256" key="12">
    <source>
        <dbReference type="ARBA" id="ARBA00022989"/>
    </source>
</evidence>
<evidence type="ECO:0000256" key="9">
    <source>
        <dbReference type="ARBA" id="ARBA00022741"/>
    </source>
</evidence>
<proteinExistence type="inferred from homology"/>
<dbReference type="PROSITE" id="PS50948">
    <property type="entry name" value="PAN"/>
    <property type="match status" value="1"/>
</dbReference>
<comment type="caution">
    <text evidence="26">The sequence shown here is derived from an EMBL/GenBank/DDBJ whole genome shotgun (WGS) entry which is preliminary data.</text>
</comment>
<dbReference type="PROSITE" id="PS00107">
    <property type="entry name" value="PROTEIN_KINASE_ATP"/>
    <property type="match status" value="1"/>
</dbReference>
<keyword evidence="8" id="KW-0430">Lectin</keyword>
<evidence type="ECO:0000256" key="16">
    <source>
        <dbReference type="ARBA" id="ARBA00023180"/>
    </source>
</evidence>
<feature type="domain" description="Protein kinase" evidence="23">
    <location>
        <begin position="534"/>
        <end position="806"/>
    </location>
</feature>
<feature type="domain" description="Bulb-type lectin" evidence="24">
    <location>
        <begin position="67"/>
        <end position="184"/>
    </location>
</feature>
<dbReference type="InterPro" id="IPR003609">
    <property type="entry name" value="Pan_app"/>
</dbReference>
<sequence length="851" mass="95389">MVSLCSLCSLLISFSFAFVSQFFIFSDAQTKDYDYPTAVTSTQWANNATDNRSITYADGSIVQIILLRRIGEYGPAYACGFYCNGNCKSYLFAIFLVVFAGGTITTLYDGRPQVVWSANRNNPIMIGATLELTSKGNLMLIDANGTVAWYTKIFGKSVVGLNLTDLGNLVLFDRNNVTIWQSFDHPTDSLVFGQKLMAGQRLMPSVSRTNWTIDGMITLSMNNGSLSAQMETSPPQIYYNHDIPNPHASDKPPYVEFVNGSLAFFGITTMEMAVMLVPQASFAQYMKLGSDGHLRVYEWGAFGWVEVSDLLTEYLGDCGYPTACGQYGICTNGQCSCPSFSREWDYFKQVDDRQPNLGCSVYSTLSCELSQDQGLLEFKDVMYFTFTADLENINASSCKEACTNKCSCKAVIFKYGSKASGDCYLLTQVFSLKKVDNKKISYNSTVYLKVQDTTKLSSEPRLDKKDSVNNQRSDHLRVIIASSLGALFAATILIIIIVFFFRNRDDNEVEGDYLDQLPGMPTRYTYEDLKAITNDFSKKIGEGGFSSVFEGTLIDGKRVAVKFLVGFRQVKKSFLAEVEAVGSIHHLNLVRLMGFCADKSHMLLIYEYMLNGSLDRWIFHESNKSVLNWQQRKKIILHMAKGLNYLHEDCKQKIAHLDIKSQNILLDENFNAKVADFGLSKLIDRDQSRVVTTMRGTPGYMAPEWLSAAITEKVDVYSFGVVILEIVCGRKIFDRSLDEEDMYLLSLFKRKAMEEQLLDIVDKCSEDMQLNGSHAVNMMRIAAWCLQGDYKRRPSMLMVIKVLEGITEVPGDLEYNFSTQPSTNGAAKFSYTHLKFSATTTLSPSVLSGPR</sequence>
<dbReference type="InterPro" id="IPR011009">
    <property type="entry name" value="Kinase-like_dom_sf"/>
</dbReference>
<keyword evidence="6 21" id="KW-0812">Transmembrane</keyword>
<feature type="signal peptide" evidence="22">
    <location>
        <begin position="1"/>
        <end position="17"/>
    </location>
</feature>
<keyword evidence="4" id="KW-0597">Phosphoprotein</keyword>
<evidence type="ECO:0000256" key="5">
    <source>
        <dbReference type="ARBA" id="ARBA00022679"/>
    </source>
</evidence>
<evidence type="ECO:0000256" key="20">
    <source>
        <dbReference type="PROSITE-ProRule" id="PRU10141"/>
    </source>
</evidence>
<keyword evidence="16" id="KW-0325">Glycoprotein</keyword>
<dbReference type="InterPro" id="IPR000719">
    <property type="entry name" value="Prot_kinase_dom"/>
</dbReference>
<dbReference type="SMART" id="SM00108">
    <property type="entry name" value="B_lectin"/>
    <property type="match status" value="1"/>
</dbReference>
<feature type="domain" description="Apple" evidence="25">
    <location>
        <begin position="367"/>
        <end position="451"/>
    </location>
</feature>
<keyword evidence="27" id="KW-1185">Reference proteome</keyword>
<feature type="chain" id="PRO_5044890763" description="Receptor-like serine/threonine-protein kinase" evidence="22">
    <location>
        <begin position="18"/>
        <end position="851"/>
    </location>
</feature>
<dbReference type="GO" id="GO:0004674">
    <property type="term" value="F:protein serine/threonine kinase activity"/>
    <property type="evidence" value="ECO:0007669"/>
    <property type="project" value="UniProtKB-KW"/>
</dbReference>
<evidence type="ECO:0000256" key="21">
    <source>
        <dbReference type="SAM" id="Phobius"/>
    </source>
</evidence>
<evidence type="ECO:0000256" key="13">
    <source>
        <dbReference type="ARBA" id="ARBA00023136"/>
    </source>
</evidence>
<evidence type="ECO:0000313" key="27">
    <source>
        <dbReference type="Proteomes" id="UP001634007"/>
    </source>
</evidence>
<evidence type="ECO:0000256" key="1">
    <source>
        <dbReference type="ARBA" id="ARBA00004479"/>
    </source>
</evidence>
<dbReference type="InterPro" id="IPR017441">
    <property type="entry name" value="Protein_kinase_ATP_BS"/>
</dbReference>
<dbReference type="InterPro" id="IPR024171">
    <property type="entry name" value="SRK-like_kinase"/>
</dbReference>
<reference evidence="26 27" key="1">
    <citation type="submission" date="2024-11" db="EMBL/GenBank/DDBJ databases">
        <title>Chromosome-level genome assembly of Eucalyptus globulus Labill. provides insights into its genome evolution.</title>
        <authorList>
            <person name="Li X."/>
        </authorList>
    </citation>
    <scope>NUCLEOTIDE SEQUENCE [LARGE SCALE GENOMIC DNA]</scope>
    <source>
        <strain evidence="26">CL2024</strain>
        <tissue evidence="26">Fresh tender leaves</tissue>
    </source>
</reference>
<dbReference type="InterPro" id="IPR001480">
    <property type="entry name" value="Bulb-type_lectin_dom"/>
</dbReference>